<name>A0A3L6FS64_MAIZE</name>
<evidence type="ECO:0000313" key="1">
    <source>
        <dbReference type="EMBL" id="PWZ37729.1"/>
    </source>
</evidence>
<protein>
    <submittedName>
        <fullName evidence="1">Nuclear pore complex protein NUP96</fullName>
    </submittedName>
</protein>
<dbReference type="PANTHER" id="PTHR47108">
    <property type="entry name" value="5-AMINO-6-(5-PHOSPHO-D-RIBITYLAMINO)URACIL PHOSPHATASE, CHLOROPLASTIC"/>
    <property type="match status" value="1"/>
</dbReference>
<organism evidence="1 2">
    <name type="scientific">Zea mays</name>
    <name type="common">Maize</name>
    <dbReference type="NCBI Taxonomy" id="4577"/>
    <lineage>
        <taxon>Eukaryota</taxon>
        <taxon>Viridiplantae</taxon>
        <taxon>Streptophyta</taxon>
        <taxon>Embryophyta</taxon>
        <taxon>Tracheophyta</taxon>
        <taxon>Spermatophyta</taxon>
        <taxon>Magnoliopsida</taxon>
        <taxon>Liliopsida</taxon>
        <taxon>Poales</taxon>
        <taxon>Poaceae</taxon>
        <taxon>PACMAD clade</taxon>
        <taxon>Panicoideae</taxon>
        <taxon>Andropogonodae</taxon>
        <taxon>Andropogoneae</taxon>
        <taxon>Tripsacinae</taxon>
        <taxon>Zea</taxon>
    </lineage>
</organism>
<comment type="caution">
    <text evidence="1">The sequence shown here is derived from an EMBL/GenBank/DDBJ whole genome shotgun (WGS) entry which is preliminary data.</text>
</comment>
<gene>
    <name evidence="1" type="primary">NUP96_0</name>
    <name evidence="1" type="ORF">Zm00014a_008102</name>
</gene>
<dbReference type="ExpressionAtlas" id="A0A3L6FS64">
    <property type="expression patterns" value="baseline and differential"/>
</dbReference>
<dbReference type="AlphaFoldDB" id="A0A3L6FS64"/>
<evidence type="ECO:0000313" key="2">
    <source>
        <dbReference type="Proteomes" id="UP000251960"/>
    </source>
</evidence>
<dbReference type="Proteomes" id="UP000251960">
    <property type="component" value="Chromosome 2"/>
</dbReference>
<dbReference type="EMBL" id="NCVQ01000003">
    <property type="protein sequence ID" value="PWZ37729.1"/>
    <property type="molecule type" value="Genomic_DNA"/>
</dbReference>
<reference evidence="1 2" key="1">
    <citation type="journal article" date="2018" name="Nat. Genet.">
        <title>Extensive intraspecific gene order and gene structural variations between Mo17 and other maize genomes.</title>
        <authorList>
            <person name="Sun S."/>
            <person name="Zhou Y."/>
            <person name="Chen J."/>
            <person name="Shi J."/>
            <person name="Zhao H."/>
            <person name="Zhao H."/>
            <person name="Song W."/>
            <person name="Zhang M."/>
            <person name="Cui Y."/>
            <person name="Dong X."/>
            <person name="Liu H."/>
            <person name="Ma X."/>
            <person name="Jiao Y."/>
            <person name="Wang B."/>
            <person name="Wei X."/>
            <person name="Stein J.C."/>
            <person name="Glaubitz J.C."/>
            <person name="Lu F."/>
            <person name="Yu G."/>
            <person name="Liang C."/>
            <person name="Fengler K."/>
            <person name="Li B."/>
            <person name="Rafalski A."/>
            <person name="Schnable P.S."/>
            <person name="Ware D.H."/>
            <person name="Buckler E.S."/>
            <person name="Lai J."/>
        </authorList>
    </citation>
    <scope>NUCLEOTIDE SEQUENCE [LARGE SCALE GENOMIC DNA]</scope>
    <source>
        <strain evidence="2">cv. Missouri 17</strain>
        <tissue evidence="1">Seedling</tissue>
    </source>
</reference>
<proteinExistence type="predicted"/>
<accession>A0A3L6FS64</accession>
<dbReference type="PANTHER" id="PTHR47108:SF1">
    <property type="entry name" value="5-AMINO-6-(5-PHOSPHO-D-RIBITYLAMINO)URACIL PHOSPHATASE, CHLOROPLASTIC"/>
    <property type="match status" value="1"/>
</dbReference>
<sequence length="261" mass="29430">MCCGWLGVIFEWEGVIVEDDAELERQTWLTLAQEEGKSSPPAFVLRRVEGMKNEQAISEALYHEYYGDKQGALENLIQCGNWKKAHTIFVTSVAHSMFLSSNHQEVWRITSALENHKYEIADWDLGAGIYIDFSVLKNSMQERNAMDDSGSLEEMSESCRSFFGRLNESLLVWGSKLPVESRLYLEYSLTGLADSVMFDRACYSKMAEELCALLVDTPSETLNLPMGCLLTMLNAPVPDESRSSYLQDALSVFTEILCSDP</sequence>